<evidence type="ECO:0000313" key="1">
    <source>
        <dbReference type="EMBL" id="ODS30292.1"/>
    </source>
</evidence>
<gene>
    <name evidence="1" type="ORF">SCARUB_04597</name>
</gene>
<accession>A0A1E3X421</accession>
<comment type="caution">
    <text evidence="1">The sequence shown here is derived from an EMBL/GenBank/DDBJ whole genome shotgun (WGS) entry which is preliminary data.</text>
</comment>
<dbReference type="EMBL" id="MAYW01000248">
    <property type="protein sequence ID" value="ODS30292.1"/>
    <property type="molecule type" value="Genomic_DNA"/>
</dbReference>
<proteinExistence type="predicted"/>
<evidence type="ECO:0000313" key="2">
    <source>
        <dbReference type="Proteomes" id="UP000094056"/>
    </source>
</evidence>
<dbReference type="AlphaFoldDB" id="A0A1E3X421"/>
<reference evidence="1 2" key="1">
    <citation type="submission" date="2016-07" db="EMBL/GenBank/DDBJ databases">
        <title>Draft genome of Scalindua rubra, obtained from a brine-seawater interface in the Red Sea, sheds light on salt adaptation in anammox bacteria.</title>
        <authorList>
            <person name="Speth D.R."/>
            <person name="Lagkouvardos I."/>
            <person name="Wang Y."/>
            <person name="Qian P.-Y."/>
            <person name="Dutilh B.E."/>
            <person name="Jetten M.S."/>
        </authorList>
    </citation>
    <scope>NUCLEOTIDE SEQUENCE [LARGE SCALE GENOMIC DNA]</scope>
    <source>
        <strain evidence="1">BSI-1</strain>
    </source>
</reference>
<sequence length="47" mass="5487">MGGLFNIPYMDELIIPVNKINSFGSVDIVNYLLWDESKSKYHVIERQ</sequence>
<organism evidence="1 2">
    <name type="scientific">Candidatus Scalindua rubra</name>
    <dbReference type="NCBI Taxonomy" id="1872076"/>
    <lineage>
        <taxon>Bacteria</taxon>
        <taxon>Pseudomonadati</taxon>
        <taxon>Planctomycetota</taxon>
        <taxon>Candidatus Brocadiia</taxon>
        <taxon>Candidatus Brocadiales</taxon>
        <taxon>Candidatus Scalinduaceae</taxon>
        <taxon>Candidatus Scalindua</taxon>
    </lineage>
</organism>
<dbReference type="Proteomes" id="UP000094056">
    <property type="component" value="Unassembled WGS sequence"/>
</dbReference>
<name>A0A1E3X421_9BACT</name>
<protein>
    <submittedName>
        <fullName evidence="1">Uncharacterized protein</fullName>
    </submittedName>
</protein>